<sequence>MHIRQATLSDLEFIIPLFDGYRQFYKQPSDIEGARSFLKERFAHNESIIYIAHTASNLQELVGFTQVYPLFSSVSMERMLLLNDLYIHPDHRGKGIGTLLINRVKELCTATGQKGIALQTGTTNPAQKLYERLGFTKDPDLHYFWAR</sequence>
<proteinExistence type="predicted"/>
<evidence type="ECO:0000259" key="1">
    <source>
        <dbReference type="PROSITE" id="PS51186"/>
    </source>
</evidence>
<dbReference type="RefSeq" id="WP_035325081.1">
    <property type="nucleotide sequence ID" value="NZ_CP015125.1"/>
</dbReference>
<dbReference type="CDD" id="cd04301">
    <property type="entry name" value="NAT_SF"/>
    <property type="match status" value="1"/>
</dbReference>
<dbReference type="OrthoDB" id="9792929at2"/>
<organism evidence="2 3">
    <name type="scientific">Dokdonia donghaensis DSW-1</name>
    <dbReference type="NCBI Taxonomy" id="1300343"/>
    <lineage>
        <taxon>Bacteria</taxon>
        <taxon>Pseudomonadati</taxon>
        <taxon>Bacteroidota</taxon>
        <taxon>Flavobacteriia</taxon>
        <taxon>Flavobacteriales</taxon>
        <taxon>Flavobacteriaceae</taxon>
        <taxon>Dokdonia</taxon>
    </lineage>
</organism>
<dbReference type="AlphaFoldDB" id="A0A0A2GS98"/>
<dbReference type="EMBL" id="JSAQ01000001">
    <property type="protein sequence ID" value="KGO06067.1"/>
    <property type="molecule type" value="Genomic_DNA"/>
</dbReference>
<dbReference type="Gene3D" id="3.40.630.30">
    <property type="match status" value="1"/>
</dbReference>
<dbReference type="Pfam" id="PF00583">
    <property type="entry name" value="Acetyltransf_1"/>
    <property type="match status" value="1"/>
</dbReference>
<comment type="caution">
    <text evidence="2">The sequence shown here is derived from an EMBL/GenBank/DDBJ whole genome shotgun (WGS) entry which is preliminary data.</text>
</comment>
<reference evidence="2 3" key="1">
    <citation type="submission" date="2014-10" db="EMBL/GenBank/DDBJ databases">
        <title>Draft genome sequence of the proteorhodopsin-containing marine bacterium Dokdonia donghaensis.</title>
        <authorList>
            <person name="Gomez-Consarnau L."/>
            <person name="Gonzalez J.M."/>
            <person name="Riedel T."/>
            <person name="Jaenicke S."/>
            <person name="Wagner-Doebler I."/>
            <person name="Fuhrman J.A."/>
        </authorList>
    </citation>
    <scope>NUCLEOTIDE SEQUENCE [LARGE SCALE GENOMIC DNA]</scope>
    <source>
        <strain evidence="2 3">DSW-1</strain>
    </source>
</reference>
<feature type="domain" description="N-acetyltransferase" evidence="1">
    <location>
        <begin position="1"/>
        <end position="147"/>
    </location>
</feature>
<keyword evidence="3" id="KW-1185">Reference proteome</keyword>
<dbReference type="PROSITE" id="PS51186">
    <property type="entry name" value="GNAT"/>
    <property type="match status" value="1"/>
</dbReference>
<dbReference type="InterPro" id="IPR016181">
    <property type="entry name" value="Acyl_CoA_acyltransferase"/>
</dbReference>
<keyword evidence="2" id="KW-0808">Transferase</keyword>
<gene>
    <name evidence="2" type="ORF">NV36_03910</name>
</gene>
<dbReference type="GO" id="GO:0016747">
    <property type="term" value="F:acyltransferase activity, transferring groups other than amino-acyl groups"/>
    <property type="evidence" value="ECO:0007669"/>
    <property type="project" value="InterPro"/>
</dbReference>
<accession>A0A0A2GS98</accession>
<name>A0A0A2GS98_9FLAO</name>
<dbReference type="KEGG" id="ddo:I597_2555"/>
<dbReference type="InterPro" id="IPR000182">
    <property type="entry name" value="GNAT_dom"/>
</dbReference>
<evidence type="ECO:0000313" key="2">
    <source>
        <dbReference type="EMBL" id="KGO06067.1"/>
    </source>
</evidence>
<dbReference type="PATRIC" id="fig|1300343.5.peg.2595"/>
<dbReference type="PANTHER" id="PTHR43072:SF58">
    <property type="entry name" value="N-ACETYLTRANSFERASE DOMAIN-CONTAINING PROTEIN"/>
    <property type="match status" value="1"/>
</dbReference>
<dbReference type="PANTHER" id="PTHR43072">
    <property type="entry name" value="N-ACETYLTRANSFERASE"/>
    <property type="match status" value="1"/>
</dbReference>
<dbReference type="SUPFAM" id="SSF55729">
    <property type="entry name" value="Acyl-CoA N-acyltransferases (Nat)"/>
    <property type="match status" value="1"/>
</dbReference>
<evidence type="ECO:0000313" key="3">
    <source>
        <dbReference type="Proteomes" id="UP000030140"/>
    </source>
</evidence>
<protein>
    <submittedName>
        <fullName evidence="2">Acetyltransferase</fullName>
    </submittedName>
</protein>
<dbReference type="Proteomes" id="UP000030140">
    <property type="component" value="Unassembled WGS sequence"/>
</dbReference>